<evidence type="ECO:0000313" key="2">
    <source>
        <dbReference type="Proteomes" id="UP001162891"/>
    </source>
</evidence>
<dbReference type="Proteomes" id="UP001162891">
    <property type="component" value="Chromosome"/>
</dbReference>
<reference evidence="2" key="1">
    <citation type="journal article" date="2022" name="Int. J. Syst. Evol. Microbiol.">
        <title>Anaeromyxobacter oryzae sp. nov., Anaeromyxobacter diazotrophicus sp. nov. and Anaeromyxobacter paludicola sp. nov., isolated from paddy soils.</title>
        <authorList>
            <person name="Itoh H."/>
            <person name="Xu Z."/>
            <person name="Mise K."/>
            <person name="Masuda Y."/>
            <person name="Ushijima N."/>
            <person name="Hayakawa C."/>
            <person name="Shiratori Y."/>
            <person name="Senoo K."/>
        </authorList>
    </citation>
    <scope>NUCLEOTIDE SEQUENCE [LARGE SCALE GENOMIC DNA]</scope>
    <source>
        <strain evidence="2">Red232</strain>
    </source>
</reference>
<keyword evidence="2" id="KW-1185">Reference proteome</keyword>
<name>A0ABM7WTP5_9BACT</name>
<gene>
    <name evidence="1" type="ORF">AMOR_18350</name>
</gene>
<accession>A0ABM7WTP5</accession>
<dbReference type="EMBL" id="AP025591">
    <property type="protein sequence ID" value="BDG02839.1"/>
    <property type="molecule type" value="Genomic_DNA"/>
</dbReference>
<sequence>MPKRAEVEIDGRDVVVRVAVNENGKRMGRVEIHPLTGIKWIPKNKHSDSSTNRCEAGLSVQELASVQRRVLLGFGEKGFERPEWFRAVRLGVK</sequence>
<protein>
    <submittedName>
        <fullName evidence="1">Uncharacterized protein</fullName>
    </submittedName>
</protein>
<proteinExistence type="predicted"/>
<organism evidence="1 2">
    <name type="scientific">Anaeromyxobacter oryzae</name>
    <dbReference type="NCBI Taxonomy" id="2918170"/>
    <lineage>
        <taxon>Bacteria</taxon>
        <taxon>Pseudomonadati</taxon>
        <taxon>Myxococcota</taxon>
        <taxon>Myxococcia</taxon>
        <taxon>Myxococcales</taxon>
        <taxon>Cystobacterineae</taxon>
        <taxon>Anaeromyxobacteraceae</taxon>
        <taxon>Anaeromyxobacter</taxon>
    </lineage>
</organism>
<evidence type="ECO:0000313" key="1">
    <source>
        <dbReference type="EMBL" id="BDG02839.1"/>
    </source>
</evidence>
<dbReference type="RefSeq" id="WP_248360521.1">
    <property type="nucleotide sequence ID" value="NZ_AP025591.1"/>
</dbReference>